<evidence type="ECO:0008006" key="6">
    <source>
        <dbReference type="Google" id="ProtNLM"/>
    </source>
</evidence>
<dbReference type="RefSeq" id="WP_082411725.1">
    <property type="nucleotide sequence ID" value="NZ_AP019782.1"/>
</dbReference>
<evidence type="ECO:0000256" key="3">
    <source>
        <dbReference type="ARBA" id="ARBA00022795"/>
    </source>
</evidence>
<dbReference type="InterPro" id="IPR036679">
    <property type="entry name" value="FlgN-like_sf"/>
</dbReference>
<gene>
    <name evidence="4" type="ORF">MoryE10_13690</name>
</gene>
<organism evidence="4 5">
    <name type="scientific">Methylogaea oryzae</name>
    <dbReference type="NCBI Taxonomy" id="1295382"/>
    <lineage>
        <taxon>Bacteria</taxon>
        <taxon>Pseudomonadati</taxon>
        <taxon>Pseudomonadota</taxon>
        <taxon>Gammaproteobacteria</taxon>
        <taxon>Methylococcales</taxon>
        <taxon>Methylococcaceae</taxon>
        <taxon>Methylogaea</taxon>
    </lineage>
</organism>
<dbReference type="KEGG" id="moz:MoryE10_13690"/>
<evidence type="ECO:0000256" key="2">
    <source>
        <dbReference type="ARBA" id="ARBA00007703"/>
    </source>
</evidence>
<dbReference type="Proteomes" id="UP000824988">
    <property type="component" value="Chromosome"/>
</dbReference>
<dbReference type="GO" id="GO:0044780">
    <property type="term" value="P:bacterial-type flagellum assembly"/>
    <property type="evidence" value="ECO:0007669"/>
    <property type="project" value="InterPro"/>
</dbReference>
<accession>A0A8D4VM98</accession>
<dbReference type="AlphaFoldDB" id="A0A8D4VM98"/>
<dbReference type="InterPro" id="IPR007809">
    <property type="entry name" value="FlgN-like"/>
</dbReference>
<dbReference type="Pfam" id="PF05130">
    <property type="entry name" value="FlgN"/>
    <property type="match status" value="1"/>
</dbReference>
<evidence type="ECO:0000313" key="4">
    <source>
        <dbReference type="EMBL" id="BBL70763.1"/>
    </source>
</evidence>
<evidence type="ECO:0000313" key="5">
    <source>
        <dbReference type="Proteomes" id="UP000824988"/>
    </source>
</evidence>
<comment type="function">
    <text evidence="1">Required for the efficient initiation of filament assembly.</text>
</comment>
<keyword evidence="5" id="KW-1185">Reference proteome</keyword>
<comment type="similarity">
    <text evidence="2">Belongs to the FlgN family.</text>
</comment>
<dbReference type="EMBL" id="AP019782">
    <property type="protein sequence ID" value="BBL70763.1"/>
    <property type="molecule type" value="Genomic_DNA"/>
</dbReference>
<evidence type="ECO:0000256" key="1">
    <source>
        <dbReference type="ARBA" id="ARBA00002397"/>
    </source>
</evidence>
<protein>
    <recommendedName>
        <fullName evidence="6">Flagellar protein FlgN</fullName>
    </recommendedName>
</protein>
<proteinExistence type="inferred from homology"/>
<dbReference type="SUPFAM" id="SSF140566">
    <property type="entry name" value="FlgN-like"/>
    <property type="match status" value="1"/>
</dbReference>
<dbReference type="Gene3D" id="1.20.58.300">
    <property type="entry name" value="FlgN-like"/>
    <property type="match status" value="1"/>
</dbReference>
<name>A0A8D4VM98_9GAMM</name>
<reference evidence="4" key="1">
    <citation type="submission" date="2019-06" db="EMBL/GenBank/DDBJ databases">
        <title>Complete genome sequence of Methylogaea oryzae strain JCM16910.</title>
        <authorList>
            <person name="Asakawa S."/>
        </authorList>
    </citation>
    <scope>NUCLEOTIDE SEQUENCE</scope>
    <source>
        <strain evidence="4">E10</strain>
    </source>
</reference>
<keyword evidence="3" id="KW-1005">Bacterial flagellum biogenesis</keyword>
<sequence>MAEHAIGETFRQMLQGLGALEQALTAESEALAAALSDPEAIALATQRKQALVMEINGLVQSVDRQLAEQGLATGRAGVESWLAGLPADHDLRNLWQAILDLGHRCKQMNEANGLQIGLLSRRTKDALKILLGGDSISDTYGPDGGGRIASSSRTFYTA</sequence>